<dbReference type="AlphaFoldDB" id="A0A074ZFE7"/>
<dbReference type="KEGG" id="ovi:T265_06642"/>
<protein>
    <submittedName>
        <fullName evidence="1">Uncharacterized protein</fullName>
    </submittedName>
</protein>
<gene>
    <name evidence="1" type="ORF">T265_06642</name>
</gene>
<evidence type="ECO:0000313" key="2">
    <source>
        <dbReference type="Proteomes" id="UP000054324"/>
    </source>
</evidence>
<sequence length="160" mass="17440">MTVISLYGAGNFACGTAPPGCWKFCGTAPPGALKHWISDLIIIMIVSCNNQPLVVQWLELPQFRSPMIWGEGGVCDFTPRPPRTTITRSAESRSSWSGCSPLAFLAWLHLVERIPSQCSPPDNCSIQARPLRQGGSFRLGISDLTVALLKSRTQPARNTT</sequence>
<keyword evidence="2" id="KW-1185">Reference proteome</keyword>
<evidence type="ECO:0000313" key="1">
    <source>
        <dbReference type="EMBL" id="KER26006.1"/>
    </source>
</evidence>
<organism evidence="1 2">
    <name type="scientific">Opisthorchis viverrini</name>
    <name type="common">Southeast Asian liver fluke</name>
    <dbReference type="NCBI Taxonomy" id="6198"/>
    <lineage>
        <taxon>Eukaryota</taxon>
        <taxon>Metazoa</taxon>
        <taxon>Spiralia</taxon>
        <taxon>Lophotrochozoa</taxon>
        <taxon>Platyhelminthes</taxon>
        <taxon>Trematoda</taxon>
        <taxon>Digenea</taxon>
        <taxon>Opisthorchiida</taxon>
        <taxon>Opisthorchiata</taxon>
        <taxon>Opisthorchiidae</taxon>
        <taxon>Opisthorchis</taxon>
    </lineage>
</organism>
<accession>A0A074ZFE7</accession>
<dbReference type="RefSeq" id="XP_009170226.1">
    <property type="nucleotide sequence ID" value="XM_009171962.1"/>
</dbReference>
<name>A0A074ZFE7_OPIVI</name>
<reference evidence="1 2" key="1">
    <citation type="submission" date="2013-11" db="EMBL/GenBank/DDBJ databases">
        <title>Opisthorchis viverrini - life in the bile duct.</title>
        <authorList>
            <person name="Young N.D."/>
            <person name="Nagarajan N."/>
            <person name="Lin S.J."/>
            <person name="Korhonen P.K."/>
            <person name="Jex A.R."/>
            <person name="Hall R.S."/>
            <person name="Safavi-Hemami H."/>
            <person name="Kaewkong W."/>
            <person name="Bertrand D."/>
            <person name="Gao S."/>
            <person name="Seet Q."/>
            <person name="Wongkham S."/>
            <person name="Teh B.T."/>
            <person name="Wongkham C."/>
            <person name="Intapan P.M."/>
            <person name="Maleewong W."/>
            <person name="Yang X."/>
            <person name="Hu M."/>
            <person name="Wang Z."/>
            <person name="Hofmann A."/>
            <person name="Sternberg P.W."/>
            <person name="Tan P."/>
            <person name="Wang J."/>
            <person name="Gasser R.B."/>
        </authorList>
    </citation>
    <scope>NUCLEOTIDE SEQUENCE [LARGE SCALE GENOMIC DNA]</scope>
</reference>
<dbReference type="GeneID" id="20320821"/>
<proteinExistence type="predicted"/>
<dbReference type="CTD" id="20320821"/>
<dbReference type="Proteomes" id="UP000054324">
    <property type="component" value="Unassembled WGS sequence"/>
</dbReference>
<dbReference type="EMBL" id="KL596759">
    <property type="protein sequence ID" value="KER26006.1"/>
    <property type="molecule type" value="Genomic_DNA"/>
</dbReference>